<comment type="caution">
    <text evidence="1">The sequence shown here is derived from an EMBL/GenBank/DDBJ whole genome shotgun (WGS) entry which is preliminary data.</text>
</comment>
<sequence>MNSWKKLPVYPPVLNTKAGLVCVIPQGIFGGAEVRASSLTRDKALSSVLRGYGLVFIRKDFGDGVELVRPIEKSVEVVGSRRAGPLTEQRS</sequence>
<gene>
    <name evidence="1" type="ORF">OWV82_017450</name>
</gene>
<dbReference type="EMBL" id="CM051402">
    <property type="protein sequence ID" value="KAJ4711425.1"/>
    <property type="molecule type" value="Genomic_DNA"/>
</dbReference>
<evidence type="ECO:0000313" key="1">
    <source>
        <dbReference type="EMBL" id="KAJ4711425.1"/>
    </source>
</evidence>
<accession>A0ACC1XJL8</accession>
<proteinExistence type="predicted"/>
<organism evidence="1 2">
    <name type="scientific">Melia azedarach</name>
    <name type="common">Chinaberry tree</name>
    <dbReference type="NCBI Taxonomy" id="155640"/>
    <lineage>
        <taxon>Eukaryota</taxon>
        <taxon>Viridiplantae</taxon>
        <taxon>Streptophyta</taxon>
        <taxon>Embryophyta</taxon>
        <taxon>Tracheophyta</taxon>
        <taxon>Spermatophyta</taxon>
        <taxon>Magnoliopsida</taxon>
        <taxon>eudicotyledons</taxon>
        <taxon>Gunneridae</taxon>
        <taxon>Pentapetalae</taxon>
        <taxon>rosids</taxon>
        <taxon>malvids</taxon>
        <taxon>Sapindales</taxon>
        <taxon>Meliaceae</taxon>
        <taxon>Melia</taxon>
    </lineage>
</organism>
<dbReference type="Proteomes" id="UP001164539">
    <property type="component" value="Chromosome 9"/>
</dbReference>
<protein>
    <submittedName>
        <fullName evidence="1">Uncharacterized protein</fullName>
    </submittedName>
</protein>
<keyword evidence="2" id="KW-1185">Reference proteome</keyword>
<evidence type="ECO:0000313" key="2">
    <source>
        <dbReference type="Proteomes" id="UP001164539"/>
    </source>
</evidence>
<reference evidence="1 2" key="1">
    <citation type="journal article" date="2023" name="Science">
        <title>Complex scaffold remodeling in plant triterpene biosynthesis.</title>
        <authorList>
            <person name="De La Pena R."/>
            <person name="Hodgson H."/>
            <person name="Liu J.C."/>
            <person name="Stephenson M.J."/>
            <person name="Martin A.C."/>
            <person name="Owen C."/>
            <person name="Harkess A."/>
            <person name="Leebens-Mack J."/>
            <person name="Jimenez L.E."/>
            <person name="Osbourn A."/>
            <person name="Sattely E.S."/>
        </authorList>
    </citation>
    <scope>NUCLEOTIDE SEQUENCE [LARGE SCALE GENOMIC DNA]</scope>
    <source>
        <strain evidence="2">cv. JPN11</strain>
        <tissue evidence="1">Leaf</tissue>
    </source>
</reference>
<name>A0ACC1XJL8_MELAZ</name>